<keyword evidence="4" id="KW-1185">Reference proteome</keyword>
<evidence type="ECO:0000313" key="4">
    <source>
        <dbReference type="Proteomes" id="UP000232638"/>
    </source>
</evidence>
<keyword evidence="2" id="KW-1133">Transmembrane helix</keyword>
<dbReference type="RefSeq" id="WP_100921631.1">
    <property type="nucleotide sequence ID" value="NZ_CP020370.1"/>
</dbReference>
<evidence type="ECO:0000313" key="3">
    <source>
        <dbReference type="EMBL" id="AUB83959.1"/>
    </source>
</evidence>
<organism evidence="3 4">
    <name type="scientific">Candidatus Thiodictyon syntrophicum</name>
    <dbReference type="NCBI Taxonomy" id="1166950"/>
    <lineage>
        <taxon>Bacteria</taxon>
        <taxon>Pseudomonadati</taxon>
        <taxon>Pseudomonadota</taxon>
        <taxon>Gammaproteobacteria</taxon>
        <taxon>Chromatiales</taxon>
        <taxon>Chromatiaceae</taxon>
        <taxon>Thiodictyon</taxon>
    </lineage>
</organism>
<dbReference type="EMBL" id="CP020370">
    <property type="protein sequence ID" value="AUB83959.1"/>
    <property type="molecule type" value="Genomic_DNA"/>
</dbReference>
<dbReference type="AlphaFoldDB" id="A0A2K8UER9"/>
<protein>
    <submittedName>
        <fullName evidence="3">Uncharacterized protein</fullName>
    </submittedName>
</protein>
<dbReference type="Proteomes" id="UP000232638">
    <property type="component" value="Chromosome"/>
</dbReference>
<proteinExistence type="predicted"/>
<keyword evidence="2" id="KW-0812">Transmembrane</keyword>
<dbReference type="KEGG" id="tsy:THSYN_25515"/>
<dbReference type="OrthoDB" id="9849130at2"/>
<sequence>MNERLAFFCDRDTAPGHLSTWTDTGETGAALYQVWCRAALADPGPDAAGPAADPAGLAARVAAAGGGIIAVTRSTDTGAALRLATIPAAGYDPATEWLVLRPGQSPAWTPGDGATIPADPGTFVLVPATRADQSTLRAFLDQLDRLPDDYRSLLLNVLRRPGIEGALWRLERRLERLHGEPTPAATDDHEARPRGPRLAWAWPWVLTGLLVLNLLAVLGSAWWVKGSTGNAAPPEEVEHQPGAAGTWIAPAPPRPDWSSCGPPWFCEVPLAPGPGHPAGRLPPGAAAAHGSKR</sequence>
<keyword evidence="2" id="KW-0472">Membrane</keyword>
<gene>
    <name evidence="3" type="ORF">THSYN_25515</name>
</gene>
<evidence type="ECO:0000256" key="1">
    <source>
        <dbReference type="SAM" id="MobiDB-lite"/>
    </source>
</evidence>
<feature type="compositionally biased region" description="Low complexity" evidence="1">
    <location>
        <begin position="277"/>
        <end position="293"/>
    </location>
</feature>
<feature type="transmembrane region" description="Helical" evidence="2">
    <location>
        <begin position="201"/>
        <end position="224"/>
    </location>
</feature>
<feature type="region of interest" description="Disordered" evidence="1">
    <location>
        <begin position="271"/>
        <end position="293"/>
    </location>
</feature>
<reference evidence="3 4" key="1">
    <citation type="submission" date="2017-03" db="EMBL/GenBank/DDBJ databases">
        <title>Complete genome sequence of Candidatus 'Thiodictyon syntrophicum' sp. nov. strain Cad16T, a photolithoautotroph purple sulfur bacterium isolated from an alpine meromictic lake.</title>
        <authorList>
            <person name="Luedin S.M."/>
            <person name="Pothier J.F."/>
            <person name="Danza F."/>
            <person name="Storelli N."/>
            <person name="Wittwer M."/>
            <person name="Tonolla M."/>
        </authorList>
    </citation>
    <scope>NUCLEOTIDE SEQUENCE [LARGE SCALE GENOMIC DNA]</scope>
    <source>
        <strain evidence="3 4">Cad16T</strain>
    </source>
</reference>
<accession>A0A2K8UER9</accession>
<evidence type="ECO:0000256" key="2">
    <source>
        <dbReference type="SAM" id="Phobius"/>
    </source>
</evidence>
<name>A0A2K8UER9_9GAMM</name>